<keyword evidence="3" id="KW-0378">Hydrolase</keyword>
<dbReference type="GO" id="GO:0016787">
    <property type="term" value="F:hydrolase activity"/>
    <property type="evidence" value="ECO:0007669"/>
    <property type="project" value="UniProtKB-KW"/>
</dbReference>
<proteinExistence type="inferred from homology"/>
<sequence length="466" mass="50245">MALKEVREPLNPSQRVAVKSALSSSLAVWQGPPGTGKTRTLIAYIGAAVHLASIQKRRGRGPIVLASAASNVAVDNILEGLAKESFIVDGRPLRVVRVGAPAKVQPWLQQLTLDAQIALHPLGRQAAAMREAIRGQSGPAFARQRKQATQLELTAAKSILKSVDVVCTTCVGAGDELLEDFTFPVAVVDEATQCTEPGALISLTKALSAVLVGDSKQLPPTVVSRDAVDAGLQVSIFERMERLGVKVSLLDMQYRMHPQIAEFPSLAFYKGKVGSVPTPQDRPLVPGIAWPSPNVPVAFVEISAPESRAPDGNSLYNVGEAKMAIGVVRKLLAAGDLAGPGDIGVISPYAAQVRRLQEEYGVGGSPKRNYLDYTEEDKIEELEIRSVDGFQGREKEVIVLCTVRSNPSGDIGFVADPRRLNVGITRAKRGLIVLGNRKTLSNNEMWRSWFKWIDEQNCAVSDTTNF</sequence>
<comment type="similarity">
    <text evidence="1">Belongs to the DNA2/NAM7 helicase family.</text>
</comment>
<accession>A4S6G7</accession>
<dbReference type="InterPro" id="IPR027417">
    <property type="entry name" value="P-loop_NTPase"/>
</dbReference>
<protein>
    <recommendedName>
        <fullName evidence="10">AAA+ ATPase domain-containing protein</fullName>
    </recommendedName>
</protein>
<dbReference type="AlphaFoldDB" id="A4S6G7"/>
<dbReference type="GO" id="GO:0005524">
    <property type="term" value="F:ATP binding"/>
    <property type="evidence" value="ECO:0007669"/>
    <property type="project" value="UniProtKB-KW"/>
</dbReference>
<dbReference type="Gene3D" id="3.40.50.300">
    <property type="entry name" value="P-loop containing nucleotide triphosphate hydrolases"/>
    <property type="match status" value="2"/>
</dbReference>
<evidence type="ECO:0000256" key="4">
    <source>
        <dbReference type="ARBA" id="ARBA00022806"/>
    </source>
</evidence>
<dbReference type="KEGG" id="olu:OSTLU_41525"/>
<dbReference type="OMA" id="WALNDIR"/>
<evidence type="ECO:0000259" key="7">
    <source>
        <dbReference type="Pfam" id="PF13087"/>
    </source>
</evidence>
<dbReference type="RefSeq" id="XP_001421091.1">
    <property type="nucleotide sequence ID" value="XM_001421054.1"/>
</dbReference>
<dbReference type="GO" id="GO:0043139">
    <property type="term" value="F:5'-3' DNA helicase activity"/>
    <property type="evidence" value="ECO:0007669"/>
    <property type="project" value="TreeGrafter"/>
</dbReference>
<dbReference type="PANTHER" id="PTHR43788:SF13">
    <property type="entry name" value="REGULATOR OF NONSENSE TRANSCRIPTS 1"/>
    <property type="match status" value="1"/>
</dbReference>
<evidence type="ECO:0000256" key="2">
    <source>
        <dbReference type="ARBA" id="ARBA00022741"/>
    </source>
</evidence>
<dbReference type="InterPro" id="IPR041679">
    <property type="entry name" value="DNA2/NAM7-like_C"/>
</dbReference>
<name>A4S6G7_OSTLU</name>
<dbReference type="Gramene" id="ABO99384">
    <property type="protein sequence ID" value="ABO99384"/>
    <property type="gene ID" value="OSTLU_41525"/>
</dbReference>
<evidence type="ECO:0000256" key="5">
    <source>
        <dbReference type="ARBA" id="ARBA00022840"/>
    </source>
</evidence>
<organism evidence="8 9">
    <name type="scientific">Ostreococcus lucimarinus (strain CCE9901)</name>
    <dbReference type="NCBI Taxonomy" id="436017"/>
    <lineage>
        <taxon>Eukaryota</taxon>
        <taxon>Viridiplantae</taxon>
        <taxon>Chlorophyta</taxon>
        <taxon>Mamiellophyceae</taxon>
        <taxon>Mamiellales</taxon>
        <taxon>Bathycoccaceae</taxon>
        <taxon>Ostreococcus</taxon>
    </lineage>
</organism>
<dbReference type="HOGENOM" id="CLU_500002_0_0_1"/>
<evidence type="ECO:0000259" key="6">
    <source>
        <dbReference type="Pfam" id="PF13086"/>
    </source>
</evidence>
<feature type="domain" description="DNA2/NAM7 helicase helicase" evidence="6">
    <location>
        <begin position="10"/>
        <end position="134"/>
    </location>
</feature>
<dbReference type="eggNOG" id="KOG1802">
    <property type="taxonomic scope" value="Eukaryota"/>
</dbReference>
<evidence type="ECO:0000313" key="9">
    <source>
        <dbReference type="Proteomes" id="UP000001568"/>
    </source>
</evidence>
<dbReference type="STRING" id="436017.A4S6G7"/>
<dbReference type="SUPFAM" id="SSF52540">
    <property type="entry name" value="P-loop containing nucleoside triphosphate hydrolases"/>
    <property type="match status" value="1"/>
</dbReference>
<dbReference type="Pfam" id="PF13087">
    <property type="entry name" value="AAA_12"/>
    <property type="match status" value="1"/>
</dbReference>
<dbReference type="InterPro" id="IPR050534">
    <property type="entry name" value="Coronavir_polyprotein_1ab"/>
</dbReference>
<evidence type="ECO:0000256" key="3">
    <source>
        <dbReference type="ARBA" id="ARBA00022801"/>
    </source>
</evidence>
<evidence type="ECO:0000256" key="1">
    <source>
        <dbReference type="ARBA" id="ARBA00007913"/>
    </source>
</evidence>
<dbReference type="FunFam" id="3.40.50.300:FF:000326">
    <property type="entry name" value="P-loop containing nucleoside triphosphate hydrolase"/>
    <property type="match status" value="1"/>
</dbReference>
<keyword evidence="9" id="KW-1185">Reference proteome</keyword>
<feature type="domain" description="DNA2/NAM7 helicase helicase" evidence="6">
    <location>
        <begin position="143"/>
        <end position="225"/>
    </location>
</feature>
<keyword evidence="4" id="KW-0347">Helicase</keyword>
<dbReference type="OrthoDB" id="6513042at2759"/>
<evidence type="ECO:0000313" key="8">
    <source>
        <dbReference type="EMBL" id="ABO99384.1"/>
    </source>
</evidence>
<evidence type="ECO:0008006" key="10">
    <source>
        <dbReference type="Google" id="ProtNLM"/>
    </source>
</evidence>
<reference evidence="8 9" key="1">
    <citation type="journal article" date="2007" name="Proc. Natl. Acad. Sci. U.S.A.">
        <title>The tiny eukaryote Ostreococcus provides genomic insights into the paradox of plankton speciation.</title>
        <authorList>
            <person name="Palenik B."/>
            <person name="Grimwood J."/>
            <person name="Aerts A."/>
            <person name="Rouze P."/>
            <person name="Salamov A."/>
            <person name="Putnam N."/>
            <person name="Dupont C."/>
            <person name="Jorgensen R."/>
            <person name="Derelle E."/>
            <person name="Rombauts S."/>
            <person name="Zhou K."/>
            <person name="Otillar R."/>
            <person name="Merchant S.S."/>
            <person name="Podell S."/>
            <person name="Gaasterland T."/>
            <person name="Napoli C."/>
            <person name="Gendler K."/>
            <person name="Manuell A."/>
            <person name="Tai V."/>
            <person name="Vallon O."/>
            <person name="Piganeau G."/>
            <person name="Jancek S."/>
            <person name="Heijde M."/>
            <person name="Jabbari K."/>
            <person name="Bowler C."/>
            <person name="Lohr M."/>
            <person name="Robbens S."/>
            <person name="Werner G."/>
            <person name="Dubchak I."/>
            <person name="Pazour G.J."/>
            <person name="Ren Q."/>
            <person name="Paulsen I."/>
            <person name="Delwiche C."/>
            <person name="Schmutz J."/>
            <person name="Rokhsar D."/>
            <person name="Van de Peer Y."/>
            <person name="Moreau H."/>
            <person name="Grigoriev I.V."/>
        </authorList>
    </citation>
    <scope>NUCLEOTIDE SEQUENCE [LARGE SCALE GENOMIC DNA]</scope>
    <source>
        <strain evidence="8 9">CCE9901</strain>
    </source>
</reference>
<dbReference type="Pfam" id="PF13086">
    <property type="entry name" value="AAA_11"/>
    <property type="match status" value="2"/>
</dbReference>
<dbReference type="GO" id="GO:0005694">
    <property type="term" value="C:chromosome"/>
    <property type="evidence" value="ECO:0007669"/>
    <property type="project" value="UniProtKB-ARBA"/>
</dbReference>
<keyword evidence="5" id="KW-0067">ATP-binding</keyword>
<dbReference type="InterPro" id="IPR047187">
    <property type="entry name" value="SF1_C_Upf1"/>
</dbReference>
<dbReference type="GeneID" id="5005146"/>
<keyword evidence="2" id="KW-0547">Nucleotide-binding</keyword>
<gene>
    <name evidence="8" type="ORF">OSTLU_41525</name>
</gene>
<dbReference type="PANTHER" id="PTHR43788">
    <property type="entry name" value="DNA2/NAM7 HELICASE FAMILY MEMBER"/>
    <property type="match status" value="1"/>
</dbReference>
<dbReference type="EMBL" id="CP000593">
    <property type="protein sequence ID" value="ABO99384.1"/>
    <property type="molecule type" value="Genomic_DNA"/>
</dbReference>
<dbReference type="InterPro" id="IPR041677">
    <property type="entry name" value="DNA2/NAM7_AAA_11"/>
</dbReference>
<dbReference type="Proteomes" id="UP000001568">
    <property type="component" value="Chromosome 13"/>
</dbReference>
<feature type="domain" description="DNA2/NAM7 helicase-like C-terminal" evidence="7">
    <location>
        <begin position="232"/>
        <end position="438"/>
    </location>
</feature>
<dbReference type="CDD" id="cd18808">
    <property type="entry name" value="SF1_C_Upf1"/>
    <property type="match status" value="1"/>
</dbReference>